<sequence length="202" mass="23008">MTILLHDVAHILGLAVEGEAIVVDTRQLEKWSLEADTRALMGLDHDDPSLSTWYRGYGLLGVAALTHLKESGPPAREAQCYLLLLLGSTLFVDRCWIYDHFPTLRPSRLEPRELEQGHAGAFRWRGISPQSTKKRDAQMLAYYRQEIDSLTPQAVSWTPYGQSPHLTVRCTLYQDLLRFAEIVEPYEPTRCLRQLGYVQSVP</sequence>
<protein>
    <recommendedName>
        <fullName evidence="1">Aminotransferase-like plant mobile domain-containing protein</fullName>
    </recommendedName>
</protein>
<dbReference type="InterPro" id="IPR019557">
    <property type="entry name" value="AminoTfrase-like_pln_mobile"/>
</dbReference>
<feature type="domain" description="Aminotransferase-like plant mobile" evidence="1">
    <location>
        <begin position="95"/>
        <end position="202"/>
    </location>
</feature>
<dbReference type="AlphaFoldDB" id="A0AAV0I3U7"/>
<dbReference type="InterPro" id="IPR044824">
    <property type="entry name" value="MAIN-like"/>
</dbReference>
<organism evidence="2 3">
    <name type="scientific">Linum tenue</name>
    <dbReference type="NCBI Taxonomy" id="586396"/>
    <lineage>
        <taxon>Eukaryota</taxon>
        <taxon>Viridiplantae</taxon>
        <taxon>Streptophyta</taxon>
        <taxon>Embryophyta</taxon>
        <taxon>Tracheophyta</taxon>
        <taxon>Spermatophyta</taxon>
        <taxon>Magnoliopsida</taxon>
        <taxon>eudicotyledons</taxon>
        <taxon>Gunneridae</taxon>
        <taxon>Pentapetalae</taxon>
        <taxon>rosids</taxon>
        <taxon>fabids</taxon>
        <taxon>Malpighiales</taxon>
        <taxon>Linaceae</taxon>
        <taxon>Linum</taxon>
    </lineage>
</organism>
<dbReference type="Proteomes" id="UP001154282">
    <property type="component" value="Unassembled WGS sequence"/>
</dbReference>
<dbReference type="Pfam" id="PF10536">
    <property type="entry name" value="PMD"/>
    <property type="match status" value="1"/>
</dbReference>
<evidence type="ECO:0000313" key="3">
    <source>
        <dbReference type="Proteomes" id="UP001154282"/>
    </source>
</evidence>
<gene>
    <name evidence="2" type="ORF">LITE_LOCUS7508</name>
</gene>
<proteinExistence type="predicted"/>
<accession>A0AAV0I3U7</accession>
<dbReference type="GO" id="GO:0010073">
    <property type="term" value="P:meristem maintenance"/>
    <property type="evidence" value="ECO:0007669"/>
    <property type="project" value="InterPro"/>
</dbReference>
<dbReference type="PANTHER" id="PTHR46033">
    <property type="entry name" value="PROTEIN MAIN-LIKE 2"/>
    <property type="match status" value="1"/>
</dbReference>
<dbReference type="PANTHER" id="PTHR46033:SF1">
    <property type="entry name" value="PROTEIN MAIN-LIKE 2"/>
    <property type="match status" value="1"/>
</dbReference>
<keyword evidence="3" id="KW-1185">Reference proteome</keyword>
<evidence type="ECO:0000259" key="1">
    <source>
        <dbReference type="Pfam" id="PF10536"/>
    </source>
</evidence>
<reference evidence="2" key="1">
    <citation type="submission" date="2022-08" db="EMBL/GenBank/DDBJ databases">
        <authorList>
            <person name="Gutierrez-Valencia J."/>
        </authorList>
    </citation>
    <scope>NUCLEOTIDE SEQUENCE</scope>
</reference>
<comment type="caution">
    <text evidence="2">The sequence shown here is derived from an EMBL/GenBank/DDBJ whole genome shotgun (WGS) entry which is preliminary data.</text>
</comment>
<dbReference type="EMBL" id="CAMGYJ010000003">
    <property type="protein sequence ID" value="CAI0392342.1"/>
    <property type="molecule type" value="Genomic_DNA"/>
</dbReference>
<evidence type="ECO:0000313" key="2">
    <source>
        <dbReference type="EMBL" id="CAI0392342.1"/>
    </source>
</evidence>
<name>A0AAV0I3U7_9ROSI</name>